<keyword evidence="3" id="KW-0949">S-adenosyl-L-methionine</keyword>
<keyword evidence="4" id="KW-0819">tRNA processing</keyword>
<dbReference type="STRING" id="40148.A0A0E0A978"/>
<dbReference type="GO" id="GO:0016432">
    <property type="term" value="F:tRNA-uridine aminocarboxypropyltransferase activity"/>
    <property type="evidence" value="ECO:0007669"/>
    <property type="project" value="UniProtKB-EC"/>
</dbReference>
<comment type="catalytic activity">
    <reaction evidence="5">
        <text>a uridine in tRNA + S-adenosyl-L-methionine = a 3-[(3S)-3-amino-3-carboxypropyl]uridine in tRNA + S-methyl-5'-thioadenosine + H(+)</text>
        <dbReference type="Rhea" id="RHEA:62432"/>
        <dbReference type="Rhea" id="RHEA-COMP:13339"/>
        <dbReference type="Rhea" id="RHEA-COMP:16092"/>
        <dbReference type="ChEBI" id="CHEBI:15378"/>
        <dbReference type="ChEBI" id="CHEBI:17509"/>
        <dbReference type="ChEBI" id="CHEBI:59789"/>
        <dbReference type="ChEBI" id="CHEBI:65315"/>
        <dbReference type="ChEBI" id="CHEBI:82930"/>
        <dbReference type="EC" id="2.5.1.25"/>
    </reaction>
</comment>
<reference evidence="8" key="1">
    <citation type="submission" date="2015-04" db="UniProtKB">
        <authorList>
            <consortium name="EnsemblPlants"/>
        </authorList>
    </citation>
    <scope>IDENTIFICATION</scope>
</reference>
<dbReference type="Gramene" id="OGLUM06G14750.2">
    <property type="protein sequence ID" value="OGLUM06G14750.2"/>
    <property type="gene ID" value="OGLUM06G14750"/>
</dbReference>
<feature type="domain" description="DTW" evidence="7">
    <location>
        <begin position="138"/>
        <end position="354"/>
    </location>
</feature>
<proteinExistence type="predicted"/>
<evidence type="ECO:0000256" key="5">
    <source>
        <dbReference type="ARBA" id="ARBA00048718"/>
    </source>
</evidence>
<dbReference type="Pfam" id="PF03942">
    <property type="entry name" value="DTW"/>
    <property type="match status" value="1"/>
</dbReference>
<evidence type="ECO:0000313" key="8">
    <source>
        <dbReference type="EnsemblPlants" id="OGLUM06G14750.2"/>
    </source>
</evidence>
<evidence type="ECO:0000256" key="3">
    <source>
        <dbReference type="ARBA" id="ARBA00022691"/>
    </source>
</evidence>
<protein>
    <recommendedName>
        <fullName evidence="1">tRNA-uridine aminocarboxypropyltransferase</fullName>
        <ecNumber evidence="1">2.5.1.25</ecNumber>
    </recommendedName>
</protein>
<sequence>MLVSPSSVRALAFLHRRLPPPPPPPRPHLLQPPTHPAPPRSAMAFSAEPAAEEAEEEALPPVTGPGEVTAEEWRRWGTSSPLPAAVAAVVGELLEMEAEAGQKMRFGGVGSKIKGDFKDMEDKKHRAVYQTLADSDKKLQYFSARQIACRLLGSRGYLCQKDFLRQNNTGKLLWQVFGIQAAPLCLFGIQEHEDIMWDAFQRSGKGKVSFLYPNKSTTPMSVKDLKFDGLNLSCDHPEEDVKDEPFNFVLLDGTWSNSAALYRRLKERWTAIWGEEDIPCISLSTLSASVMHKLRPQPAWDRTCTAAAASGLLWELDMRSELGAFELGKQAEAVECSLDVLLDALTARRLRLGRSITRKQRHNRNCIYCDVSKKLKYSKAKALTSFIDIENINNTNATKGKHRNQFTVQHLENTPKLNYTTKHLKLRTTEHLEQTTPKARDLKKTKTGFLDQRSRTINRVSLAQTRLLKTRHSFPSILLQELNASLHLSMGSLFIGKQLSIHLQQTMNLLFLYKIHHM</sequence>
<dbReference type="EnsemblPlants" id="OGLUM06G14750.2">
    <property type="protein sequence ID" value="OGLUM06G14750.2"/>
    <property type="gene ID" value="OGLUM06G14750"/>
</dbReference>
<evidence type="ECO:0000256" key="4">
    <source>
        <dbReference type="ARBA" id="ARBA00022694"/>
    </source>
</evidence>
<evidence type="ECO:0000256" key="1">
    <source>
        <dbReference type="ARBA" id="ARBA00012386"/>
    </source>
</evidence>
<dbReference type="AlphaFoldDB" id="A0A0E0A978"/>
<dbReference type="InterPro" id="IPR039262">
    <property type="entry name" value="DTWD2/TAPT"/>
</dbReference>
<dbReference type="SMART" id="SM01144">
    <property type="entry name" value="DTW"/>
    <property type="match status" value="1"/>
</dbReference>
<reference evidence="8" key="2">
    <citation type="submission" date="2018-05" db="EMBL/GenBank/DDBJ databases">
        <title>OgluRS3 (Oryza glumaepatula Reference Sequence Version 3).</title>
        <authorList>
            <person name="Zhang J."/>
            <person name="Kudrna D."/>
            <person name="Lee S."/>
            <person name="Talag J."/>
            <person name="Welchert J."/>
            <person name="Wing R.A."/>
        </authorList>
    </citation>
    <scope>NUCLEOTIDE SEQUENCE [LARGE SCALE GENOMIC DNA]</scope>
</reference>
<evidence type="ECO:0000256" key="6">
    <source>
        <dbReference type="SAM" id="MobiDB-lite"/>
    </source>
</evidence>
<dbReference type="eggNOG" id="ENOG502QRX3">
    <property type="taxonomic scope" value="Eukaryota"/>
</dbReference>
<evidence type="ECO:0000256" key="2">
    <source>
        <dbReference type="ARBA" id="ARBA00022679"/>
    </source>
</evidence>
<dbReference type="PANTHER" id="PTHR21392">
    <property type="entry name" value="TRNA-URIDINE AMINOCARBOXYPROPYLTRANSFERASE 2"/>
    <property type="match status" value="1"/>
</dbReference>
<keyword evidence="9" id="KW-1185">Reference proteome</keyword>
<accession>A0A0E0A978</accession>
<evidence type="ECO:0000259" key="7">
    <source>
        <dbReference type="SMART" id="SM01144"/>
    </source>
</evidence>
<dbReference type="EC" id="2.5.1.25" evidence="1"/>
<feature type="region of interest" description="Disordered" evidence="6">
    <location>
        <begin position="14"/>
        <end position="65"/>
    </location>
</feature>
<dbReference type="PANTHER" id="PTHR21392:SF4">
    <property type="entry name" value="TRNA-URIDINE AMINOCARBOXYPROPYLTRANSFERASE"/>
    <property type="match status" value="1"/>
</dbReference>
<dbReference type="Proteomes" id="UP000026961">
    <property type="component" value="Chromosome 6"/>
</dbReference>
<keyword evidence="2" id="KW-0808">Transferase</keyword>
<evidence type="ECO:0000313" key="9">
    <source>
        <dbReference type="Proteomes" id="UP000026961"/>
    </source>
</evidence>
<dbReference type="InterPro" id="IPR005636">
    <property type="entry name" value="DTW"/>
</dbReference>
<organism evidence="8">
    <name type="scientific">Oryza glumipatula</name>
    <dbReference type="NCBI Taxonomy" id="40148"/>
    <lineage>
        <taxon>Eukaryota</taxon>
        <taxon>Viridiplantae</taxon>
        <taxon>Streptophyta</taxon>
        <taxon>Embryophyta</taxon>
        <taxon>Tracheophyta</taxon>
        <taxon>Spermatophyta</taxon>
        <taxon>Magnoliopsida</taxon>
        <taxon>Liliopsida</taxon>
        <taxon>Poales</taxon>
        <taxon>Poaceae</taxon>
        <taxon>BOP clade</taxon>
        <taxon>Oryzoideae</taxon>
        <taxon>Oryzeae</taxon>
        <taxon>Oryzinae</taxon>
        <taxon>Oryza</taxon>
    </lineage>
</organism>
<dbReference type="GO" id="GO:0008033">
    <property type="term" value="P:tRNA processing"/>
    <property type="evidence" value="ECO:0007669"/>
    <property type="project" value="UniProtKB-KW"/>
</dbReference>
<name>A0A0E0A978_9ORYZ</name>
<dbReference type="HOGENOM" id="CLU_526165_0_0_1"/>